<keyword evidence="2" id="KW-1185">Reference proteome</keyword>
<comment type="caution">
    <text evidence="1">The sequence shown here is derived from an EMBL/GenBank/DDBJ whole genome shotgun (WGS) entry which is preliminary data.</text>
</comment>
<dbReference type="EMBL" id="BAAAOS010000039">
    <property type="protein sequence ID" value="GAA1593492.1"/>
    <property type="molecule type" value="Genomic_DNA"/>
</dbReference>
<name>A0ABN2E1N4_9ACTN</name>
<proteinExistence type="predicted"/>
<gene>
    <name evidence="1" type="ORF">GCM10009789_54420</name>
</gene>
<organism evidence="1 2">
    <name type="scientific">Kribbella sancticallisti</name>
    <dbReference type="NCBI Taxonomy" id="460087"/>
    <lineage>
        <taxon>Bacteria</taxon>
        <taxon>Bacillati</taxon>
        <taxon>Actinomycetota</taxon>
        <taxon>Actinomycetes</taxon>
        <taxon>Propionibacteriales</taxon>
        <taxon>Kribbellaceae</taxon>
        <taxon>Kribbella</taxon>
    </lineage>
</organism>
<accession>A0ABN2E1N4</accession>
<evidence type="ECO:0000313" key="2">
    <source>
        <dbReference type="Proteomes" id="UP001500393"/>
    </source>
</evidence>
<dbReference type="Proteomes" id="UP001500393">
    <property type="component" value="Unassembled WGS sequence"/>
</dbReference>
<evidence type="ECO:0000313" key="1">
    <source>
        <dbReference type="EMBL" id="GAA1593492.1"/>
    </source>
</evidence>
<reference evidence="1 2" key="1">
    <citation type="journal article" date="2019" name="Int. J. Syst. Evol. Microbiol.">
        <title>The Global Catalogue of Microorganisms (GCM) 10K type strain sequencing project: providing services to taxonomists for standard genome sequencing and annotation.</title>
        <authorList>
            <consortium name="The Broad Institute Genomics Platform"/>
            <consortium name="The Broad Institute Genome Sequencing Center for Infectious Disease"/>
            <person name="Wu L."/>
            <person name="Ma J."/>
        </authorList>
    </citation>
    <scope>NUCLEOTIDE SEQUENCE [LARGE SCALE GENOMIC DNA]</scope>
    <source>
        <strain evidence="1 2">JCM 14969</strain>
    </source>
</reference>
<sequence length="50" mass="5630">MPTPRTGHPEFDNTDPTEDFILPARLAAGDRVQVTIIAYDLRLVRLRHSG</sequence>
<protein>
    <submittedName>
        <fullName evidence="1">Uncharacterized protein</fullName>
    </submittedName>
</protein>